<evidence type="ECO:0008006" key="3">
    <source>
        <dbReference type="Google" id="ProtNLM"/>
    </source>
</evidence>
<sequence length="124" mass="14730">MNDGHNKQTRELNYQIVALHMMQWNPMNLREWCLPDEYSIEIEHIIKVLPHVESSDELGEQLYWIMQKYFGVYAGCTVQECVKVAVGIYTDIQKQQKSPQPIAAFQFYDNQFIFGTYTNRLYKK</sequence>
<name>A0A172ZGJ1_9BACL</name>
<protein>
    <recommendedName>
        <fullName evidence="3">DUF1871 domain-containing protein</fullName>
    </recommendedName>
</protein>
<evidence type="ECO:0000313" key="1">
    <source>
        <dbReference type="EMBL" id="ANF96764.1"/>
    </source>
</evidence>
<dbReference type="Gene3D" id="1.10.340.20">
    <property type="entry name" value="Apc36109-like domain"/>
    <property type="match status" value="1"/>
</dbReference>
<reference evidence="1 2" key="2">
    <citation type="journal article" date="2016" name="Int. J. Syst. Evol. Microbiol.">
        <title>Paenibacillus bovis sp. nov., isolated from raw yak (Bos grunniens) milk.</title>
        <authorList>
            <person name="Gao C."/>
            <person name="Han J."/>
            <person name="Liu Z."/>
            <person name="Xu X."/>
            <person name="Hang F."/>
            <person name="Wu Z."/>
        </authorList>
    </citation>
    <scope>NUCLEOTIDE SEQUENCE [LARGE SCALE GENOMIC DNA]</scope>
    <source>
        <strain evidence="1 2">BD3526</strain>
    </source>
</reference>
<dbReference type="RefSeq" id="WP_060534868.1">
    <property type="nucleotide sequence ID" value="NZ_CP013023.1"/>
</dbReference>
<accession>A0A172ZGJ1</accession>
<proteinExistence type="predicted"/>
<evidence type="ECO:0000313" key="2">
    <source>
        <dbReference type="Proteomes" id="UP000078148"/>
    </source>
</evidence>
<dbReference type="OrthoDB" id="2665787at2"/>
<dbReference type="Proteomes" id="UP000078148">
    <property type="component" value="Chromosome"/>
</dbReference>
<gene>
    <name evidence="1" type="ORF">AR543_12580</name>
</gene>
<dbReference type="KEGG" id="pbv:AR543_12580"/>
<dbReference type="AlphaFoldDB" id="A0A172ZGJ1"/>
<organism evidence="1 2">
    <name type="scientific">Paenibacillus bovis</name>
    <dbReference type="NCBI Taxonomy" id="1616788"/>
    <lineage>
        <taxon>Bacteria</taxon>
        <taxon>Bacillati</taxon>
        <taxon>Bacillota</taxon>
        <taxon>Bacilli</taxon>
        <taxon>Bacillales</taxon>
        <taxon>Paenibacillaceae</taxon>
        <taxon>Paenibacillus</taxon>
    </lineage>
</organism>
<keyword evidence="2" id="KW-1185">Reference proteome</keyword>
<dbReference type="SUPFAM" id="SSF116922">
    <property type="entry name" value="YugE-like"/>
    <property type="match status" value="1"/>
</dbReference>
<reference evidence="2" key="1">
    <citation type="submission" date="2015-10" db="EMBL/GenBank/DDBJ databases">
        <title>Genome of Paenibacillus bovis sp. nov.</title>
        <authorList>
            <person name="Wu Z."/>
            <person name="Gao C."/>
            <person name="Liu Z."/>
            <person name="Zheng H."/>
        </authorList>
    </citation>
    <scope>NUCLEOTIDE SEQUENCE [LARGE SCALE GENOMIC DNA]</scope>
    <source>
        <strain evidence="2">BD3526</strain>
    </source>
</reference>
<dbReference type="InterPro" id="IPR023162">
    <property type="entry name" value="Apc36109-like_dom_sf"/>
</dbReference>
<dbReference type="EMBL" id="CP013023">
    <property type="protein sequence ID" value="ANF96764.1"/>
    <property type="molecule type" value="Genomic_DNA"/>
</dbReference>